<dbReference type="STRING" id="1108050.A0A0B7FED5"/>
<keyword evidence="4" id="KW-1185">Reference proteome</keyword>
<name>A0A0B7FED5_THACB</name>
<feature type="coiled-coil region" evidence="1">
    <location>
        <begin position="321"/>
        <end position="509"/>
    </location>
</feature>
<gene>
    <name evidence="3" type="ORF">RSOLAG1IB_01293</name>
</gene>
<reference evidence="3 4" key="1">
    <citation type="submission" date="2014-11" db="EMBL/GenBank/DDBJ databases">
        <authorList>
            <person name="Wibberg Daniel"/>
        </authorList>
    </citation>
    <scope>NUCLEOTIDE SEQUENCE [LARGE SCALE GENOMIC DNA]</scope>
    <source>
        <strain evidence="3">Rhizoctonia solani AG1-IB 7/3/14</strain>
    </source>
</reference>
<feature type="compositionally biased region" description="Low complexity" evidence="2">
    <location>
        <begin position="221"/>
        <end position="235"/>
    </location>
</feature>
<evidence type="ECO:0000313" key="3">
    <source>
        <dbReference type="EMBL" id="CEL55284.1"/>
    </source>
</evidence>
<sequence>METGRNRASLADIQEQLTSVFEANQSAVRNADGVLVIPGDELPKIMAELSSQYGVVLMSTEEVEVLKEVLVANPGIEVTPEHLLSLVAARTAPDSADPPSSPPHDDPRSDSSGASSPDADHLKGRGEIGTPQRPPPSRKSSSMSLRSNTPGRAGGPPSPFDSQLRQRSVPLSNQAPSAWSRKPLPASKRRKSDAGSTSGNRSSSDNESSPAISRSSRRKSAPLSTRLSSSSTTSLPFPPSSHNLSALSPESSFASARRSQSFDQSLSQILVDDFPAQIPNPKASPNPLLQFSSDSDTEPEDMDDDENTHRYVRQALSSDASLQAEDVVEALQKTNAELTRKAAESERRMQNRLAERETEINELEQQVDALKAELSTSRREEKELKIKERGNMTQLATFESEIQKLQKSLEHHKAQYSNMQKQYQEQCTETERMRNALRRREQEIKEADDRASMHEAEAQKWAREREALEKSIETLEVELSVTRHASNELDEQKQENLLLKETIDRLRFDLDALRAGMTSSVGGQNQGQGILSMSLANEIREGFERREREERENEREQDDTDAEVIVEDGEGSEDGYIETTVTTTRKRTGKPKPVTRLLEGTLREYADAETQHDPSEFVTSSSAQHDASWVVSSMGVQHDAAAFTATSGVQYDRELYTSSEGVQYDSSLHTSSEGVQYDSTLFSSTAEVQYDSKLFSSSEGVQHEQKEFSTQAGVQHEETQFVSATGVQHDATIGSNGAEVQTEERVVKAVEVETEPDVRHAEVGTEVEVKHTEIATEPETKPERTMCEAQTQTEDDLKLSAPSPVPSDLPPPYAQSSRETETGVLKRWHAGLAERASVPSGASSSQVREDWAALKRSVGVECGVIDRIVEGKDIVDLAEEDGEEVTEWVRVPVRGNRRGLFNVYNTYIVRRGDGWWTSVLTHAVVGIGFWAVVAGLWGPRLTPFEVPTYTDRATWSAYNNYAGAFGEGLVGRSVDNPVWVAIERLLVGAAVRVGPGLPT</sequence>
<feature type="compositionally biased region" description="Pro residues" evidence="2">
    <location>
        <begin position="803"/>
        <end position="813"/>
    </location>
</feature>
<accession>A0A0B7FED5</accession>
<feature type="compositionally biased region" description="Low complexity" evidence="2">
    <location>
        <begin position="138"/>
        <end position="147"/>
    </location>
</feature>
<dbReference type="EMBL" id="LN679101">
    <property type="protein sequence ID" value="CEL55284.1"/>
    <property type="molecule type" value="Genomic_DNA"/>
</dbReference>
<feature type="compositionally biased region" description="Low complexity" evidence="2">
    <location>
        <begin position="194"/>
        <end position="209"/>
    </location>
</feature>
<proteinExistence type="predicted"/>
<dbReference type="AlphaFoldDB" id="A0A0B7FED5"/>
<evidence type="ECO:0000313" key="4">
    <source>
        <dbReference type="Proteomes" id="UP000059188"/>
    </source>
</evidence>
<evidence type="ECO:0000256" key="2">
    <source>
        <dbReference type="SAM" id="MobiDB-lite"/>
    </source>
</evidence>
<feature type="compositionally biased region" description="Low complexity" evidence="2">
    <location>
        <begin position="251"/>
        <end position="262"/>
    </location>
</feature>
<evidence type="ECO:0000256" key="1">
    <source>
        <dbReference type="SAM" id="Coils"/>
    </source>
</evidence>
<feature type="compositionally biased region" description="Polar residues" evidence="2">
    <location>
        <begin position="160"/>
        <end position="177"/>
    </location>
</feature>
<protein>
    <submittedName>
        <fullName evidence="3">Uncharacterized protein</fullName>
    </submittedName>
</protein>
<feature type="region of interest" description="Disordered" evidence="2">
    <location>
        <begin position="91"/>
        <end position="308"/>
    </location>
</feature>
<feature type="compositionally biased region" description="Acidic residues" evidence="2">
    <location>
        <begin position="295"/>
        <end position="306"/>
    </location>
</feature>
<dbReference type="Proteomes" id="UP000059188">
    <property type="component" value="Unassembled WGS sequence"/>
</dbReference>
<organism evidence="3 4">
    <name type="scientific">Thanatephorus cucumeris (strain AG1-IB / isolate 7/3/14)</name>
    <name type="common">Lettuce bottom rot fungus</name>
    <name type="synonym">Rhizoctonia solani</name>
    <dbReference type="NCBI Taxonomy" id="1108050"/>
    <lineage>
        <taxon>Eukaryota</taxon>
        <taxon>Fungi</taxon>
        <taxon>Dikarya</taxon>
        <taxon>Basidiomycota</taxon>
        <taxon>Agaricomycotina</taxon>
        <taxon>Agaricomycetes</taxon>
        <taxon>Cantharellales</taxon>
        <taxon>Ceratobasidiaceae</taxon>
        <taxon>Rhizoctonia</taxon>
        <taxon>Rhizoctonia solani AG-1</taxon>
    </lineage>
</organism>
<feature type="compositionally biased region" description="Basic and acidic residues" evidence="2">
    <location>
        <begin position="773"/>
        <end position="786"/>
    </location>
</feature>
<keyword evidence="1" id="KW-0175">Coiled coil</keyword>
<feature type="region of interest" description="Disordered" evidence="2">
    <location>
        <begin position="773"/>
        <end position="822"/>
    </location>
</feature>
<dbReference type="OrthoDB" id="432685at2759"/>